<evidence type="ECO:0000313" key="2">
    <source>
        <dbReference type="EMBL" id="KAK5084330.1"/>
    </source>
</evidence>
<dbReference type="EMBL" id="JAVRRJ010000005">
    <property type="protein sequence ID" value="KAK5084330.1"/>
    <property type="molecule type" value="Genomic_DNA"/>
</dbReference>
<keyword evidence="3" id="KW-1185">Reference proteome</keyword>
<feature type="compositionally biased region" description="Low complexity" evidence="1">
    <location>
        <begin position="89"/>
        <end position="106"/>
    </location>
</feature>
<proteinExistence type="predicted"/>
<evidence type="ECO:0000256" key="1">
    <source>
        <dbReference type="SAM" id="MobiDB-lite"/>
    </source>
</evidence>
<accession>A0AAN7YF82</accession>
<protein>
    <submittedName>
        <fullName evidence="2">Uncharacterized protein</fullName>
    </submittedName>
</protein>
<organism evidence="2 3">
    <name type="scientific">Lithohypha guttulata</name>
    <dbReference type="NCBI Taxonomy" id="1690604"/>
    <lineage>
        <taxon>Eukaryota</taxon>
        <taxon>Fungi</taxon>
        <taxon>Dikarya</taxon>
        <taxon>Ascomycota</taxon>
        <taxon>Pezizomycotina</taxon>
        <taxon>Eurotiomycetes</taxon>
        <taxon>Chaetothyriomycetidae</taxon>
        <taxon>Chaetothyriales</taxon>
        <taxon>Trichomeriaceae</taxon>
        <taxon>Lithohypha</taxon>
    </lineage>
</organism>
<gene>
    <name evidence="2" type="ORF">LTR05_005406</name>
</gene>
<dbReference type="AlphaFoldDB" id="A0AAN7YF82"/>
<sequence length="175" mass="18794">MAQAAQATPTVRANLGGSTNTVNLRDWLNTRLSPFLKQAIIKSLESEAEYPLQWLGEQLILQSITFEGNPDSTNIRERFLYKHEPDARQSQTAASSTSDNTANADTVTQPPEASSVDVQPSVTEQPPQDTHTDALATSTVASNIDQIEPESTTVNGAAQAEGTDHSKDADMSNAP</sequence>
<dbReference type="Proteomes" id="UP001309876">
    <property type="component" value="Unassembled WGS sequence"/>
</dbReference>
<feature type="compositionally biased region" description="Basic and acidic residues" evidence="1">
    <location>
        <begin position="162"/>
        <end position="175"/>
    </location>
</feature>
<evidence type="ECO:0000313" key="3">
    <source>
        <dbReference type="Proteomes" id="UP001309876"/>
    </source>
</evidence>
<feature type="region of interest" description="Disordered" evidence="1">
    <location>
        <begin position="81"/>
        <end position="175"/>
    </location>
</feature>
<name>A0AAN7YF82_9EURO</name>
<feature type="compositionally biased region" description="Polar residues" evidence="1">
    <location>
        <begin position="107"/>
        <end position="156"/>
    </location>
</feature>
<reference evidence="2 3" key="1">
    <citation type="submission" date="2023-08" db="EMBL/GenBank/DDBJ databases">
        <title>Black Yeasts Isolated from many extreme environments.</title>
        <authorList>
            <person name="Coleine C."/>
            <person name="Stajich J.E."/>
            <person name="Selbmann L."/>
        </authorList>
    </citation>
    <scope>NUCLEOTIDE SEQUENCE [LARGE SCALE GENOMIC DNA]</scope>
    <source>
        <strain evidence="2 3">CCFEE 5910</strain>
    </source>
</reference>
<comment type="caution">
    <text evidence="2">The sequence shown here is derived from an EMBL/GenBank/DDBJ whole genome shotgun (WGS) entry which is preliminary data.</text>
</comment>